<keyword evidence="3" id="KW-1003">Cell membrane</keyword>
<feature type="domain" description="FdhE N-terminal" evidence="10">
    <location>
        <begin position="147"/>
        <end position="286"/>
    </location>
</feature>
<feature type="domain" description="Cytochrome b561 bacterial/Ni-hydrogenase" evidence="9">
    <location>
        <begin position="7"/>
        <end position="116"/>
    </location>
</feature>
<evidence type="ECO:0000259" key="12">
    <source>
        <dbReference type="Pfam" id="PF24860"/>
    </source>
</evidence>
<evidence type="ECO:0000256" key="3">
    <source>
        <dbReference type="ARBA" id="ARBA00022475"/>
    </source>
</evidence>
<evidence type="ECO:0000259" key="11">
    <source>
        <dbReference type="Pfam" id="PF24859"/>
    </source>
</evidence>
<dbReference type="Pfam" id="PF01292">
    <property type="entry name" value="Ni_hydr_CYTB"/>
    <property type="match status" value="1"/>
</dbReference>
<dbReference type="GO" id="GO:0051604">
    <property type="term" value="P:protein maturation"/>
    <property type="evidence" value="ECO:0007669"/>
    <property type="project" value="TreeGrafter"/>
</dbReference>
<organism evidence="13 14">
    <name type="scientific">Steinernema glaseri</name>
    <dbReference type="NCBI Taxonomy" id="37863"/>
    <lineage>
        <taxon>Eukaryota</taxon>
        <taxon>Metazoa</taxon>
        <taxon>Ecdysozoa</taxon>
        <taxon>Nematoda</taxon>
        <taxon>Chromadorea</taxon>
        <taxon>Rhabditida</taxon>
        <taxon>Tylenchina</taxon>
        <taxon>Panagrolaimomorpha</taxon>
        <taxon>Strongyloidoidea</taxon>
        <taxon>Steinernematidae</taxon>
        <taxon>Steinernema</taxon>
    </lineage>
</organism>
<dbReference type="GO" id="GO:0022904">
    <property type="term" value="P:respiratory electron transport chain"/>
    <property type="evidence" value="ECO:0007669"/>
    <property type="project" value="InterPro"/>
</dbReference>
<feature type="transmembrane region" description="Helical" evidence="8">
    <location>
        <begin position="80"/>
        <end position="104"/>
    </location>
</feature>
<feature type="domain" description="FdhE central" evidence="11">
    <location>
        <begin position="298"/>
        <end position="334"/>
    </location>
</feature>
<dbReference type="Pfam" id="PF24860">
    <property type="entry name" value="FdhE_C"/>
    <property type="match status" value="1"/>
</dbReference>
<dbReference type="InterPro" id="IPR006471">
    <property type="entry name" value="Formate_DH_gsu"/>
</dbReference>
<feature type="domain" description="FdhE C-terminal" evidence="12">
    <location>
        <begin position="336"/>
        <end position="410"/>
    </location>
</feature>
<keyword evidence="6 8" id="KW-1133">Transmembrane helix</keyword>
<dbReference type="Pfam" id="PF24859">
    <property type="entry name" value="FdhE_central"/>
    <property type="match status" value="1"/>
</dbReference>
<dbReference type="InterPro" id="IPR056796">
    <property type="entry name" value="FdhE_C"/>
</dbReference>
<dbReference type="InterPro" id="IPR056774">
    <property type="entry name" value="FdhE_N"/>
</dbReference>
<dbReference type="GO" id="GO:0009326">
    <property type="term" value="C:formate dehydrogenase complex"/>
    <property type="evidence" value="ECO:0007669"/>
    <property type="project" value="InterPro"/>
</dbReference>
<dbReference type="Proteomes" id="UP000095287">
    <property type="component" value="Unplaced"/>
</dbReference>
<dbReference type="CDD" id="cd16341">
    <property type="entry name" value="FdhE"/>
    <property type="match status" value="1"/>
</dbReference>
<dbReference type="GO" id="GO:0008863">
    <property type="term" value="F:formate dehydrogenase (NAD+) activity"/>
    <property type="evidence" value="ECO:0007669"/>
    <property type="project" value="InterPro"/>
</dbReference>
<reference evidence="14" key="1">
    <citation type="submission" date="2016-11" db="UniProtKB">
        <authorList>
            <consortium name="WormBaseParasite"/>
        </authorList>
    </citation>
    <scope>IDENTIFICATION</scope>
</reference>
<sequence>MFVRFVKYNLPAKTDLIWFRNVKGVILNNAKQPLKIGKYNAGQKVLFWLIMLSIVALLVSGLIMWRAYFAEFFSIPVLRLAILIHSVAGIGLILLILGHIYLAIWVRGSITGMVTGYVSKAWIRHHHDRWHDELQAAKKDESTRHFDPILRPELHELYTARASRLRELAQGHELEAYLRLAADVAQAQATVSQQSQSDASAVNPAEIARQGAWTAHLDALLEQLAPQASPAITPHLDALRAMSAQARLEAGLALAQNQFDAVSQALAPFLWAALSLEVALAARAVPLPMASNEESASCPVCGGAPVASLIHKGTRQGLRYLHCSLCECEWHMVRAKCTNCADAGDLDYLSFDTTEAVVRAESCGHCHSYLKVISQEREPDAETVADDLASLVLDDAASEEGYGRTGLNPFALPDQAL</sequence>
<dbReference type="NCBIfam" id="TIGR01562">
    <property type="entry name" value="FdhE"/>
    <property type="match status" value="1"/>
</dbReference>
<dbReference type="WBParaSite" id="L893_g7928.t1">
    <property type="protein sequence ID" value="L893_g7928.t1"/>
    <property type="gene ID" value="L893_g7928"/>
</dbReference>
<evidence type="ECO:0000313" key="13">
    <source>
        <dbReference type="Proteomes" id="UP000095287"/>
    </source>
</evidence>
<dbReference type="PANTHER" id="PTHR37689">
    <property type="entry name" value="PROTEIN FDHE"/>
    <property type="match status" value="1"/>
</dbReference>
<comment type="subcellular location">
    <subcellularLocation>
        <location evidence="1">Cell membrane</location>
        <topology evidence="1">Multi-pass membrane protein</topology>
    </subcellularLocation>
</comment>
<evidence type="ECO:0000256" key="5">
    <source>
        <dbReference type="ARBA" id="ARBA00022692"/>
    </source>
</evidence>
<dbReference type="Gene3D" id="1.20.950.20">
    <property type="entry name" value="Transmembrane di-heme cytochromes, Chain C"/>
    <property type="match status" value="1"/>
</dbReference>
<evidence type="ECO:0000256" key="1">
    <source>
        <dbReference type="ARBA" id="ARBA00004651"/>
    </source>
</evidence>
<evidence type="ECO:0000256" key="8">
    <source>
        <dbReference type="SAM" id="Phobius"/>
    </source>
</evidence>
<accession>A0A1I8AQ66</accession>
<dbReference type="GO" id="GO:0008199">
    <property type="term" value="F:ferric iron binding"/>
    <property type="evidence" value="ECO:0007669"/>
    <property type="project" value="TreeGrafter"/>
</dbReference>
<proteinExistence type="inferred from homology"/>
<dbReference type="SUPFAM" id="SSF144020">
    <property type="entry name" value="FdhE-like"/>
    <property type="match status" value="1"/>
</dbReference>
<evidence type="ECO:0000259" key="9">
    <source>
        <dbReference type="Pfam" id="PF01292"/>
    </source>
</evidence>
<dbReference type="AlphaFoldDB" id="A0A1I8AQ66"/>
<evidence type="ECO:0000256" key="7">
    <source>
        <dbReference type="ARBA" id="ARBA00023136"/>
    </source>
</evidence>
<dbReference type="GO" id="GO:0005829">
    <property type="term" value="C:cytosol"/>
    <property type="evidence" value="ECO:0007669"/>
    <property type="project" value="TreeGrafter"/>
</dbReference>
<feature type="transmembrane region" description="Helical" evidence="8">
    <location>
        <begin position="45"/>
        <end position="68"/>
    </location>
</feature>
<dbReference type="HAMAP" id="MF_00611">
    <property type="entry name" value="FdeH"/>
    <property type="match status" value="1"/>
</dbReference>
<dbReference type="GO" id="GO:0005886">
    <property type="term" value="C:plasma membrane"/>
    <property type="evidence" value="ECO:0007669"/>
    <property type="project" value="UniProtKB-SubCell"/>
</dbReference>
<evidence type="ECO:0000256" key="4">
    <source>
        <dbReference type="ARBA" id="ARBA00022490"/>
    </source>
</evidence>
<keyword evidence="13" id="KW-1185">Reference proteome</keyword>
<evidence type="ECO:0000313" key="14">
    <source>
        <dbReference type="WBParaSite" id="L893_g7928.t1"/>
    </source>
</evidence>
<dbReference type="SUPFAM" id="SSF81342">
    <property type="entry name" value="Transmembrane di-heme cytochromes"/>
    <property type="match status" value="1"/>
</dbReference>
<dbReference type="InterPro" id="IPR056797">
    <property type="entry name" value="FdhE_central"/>
</dbReference>
<dbReference type="InterPro" id="IPR011577">
    <property type="entry name" value="Cyt_b561_bac/Ni-Hgenase"/>
</dbReference>
<evidence type="ECO:0000256" key="6">
    <source>
        <dbReference type="ARBA" id="ARBA00022989"/>
    </source>
</evidence>
<name>A0A1I8AQ66_9BILA</name>
<dbReference type="NCBIfam" id="TIGR01583">
    <property type="entry name" value="formate-DH-gamm"/>
    <property type="match status" value="1"/>
</dbReference>
<dbReference type="InterPro" id="IPR006452">
    <property type="entry name" value="Formate_DH_accessory"/>
</dbReference>
<dbReference type="Pfam" id="PF04216">
    <property type="entry name" value="FdhE_N"/>
    <property type="match status" value="1"/>
</dbReference>
<dbReference type="PANTHER" id="PTHR37689:SF1">
    <property type="entry name" value="PROTEIN FDHE"/>
    <property type="match status" value="1"/>
</dbReference>
<comment type="similarity">
    <text evidence="2">Belongs to the formate dehydrogenase gamma subunit family.</text>
</comment>
<evidence type="ECO:0000259" key="10">
    <source>
        <dbReference type="Pfam" id="PF04216"/>
    </source>
</evidence>
<evidence type="ECO:0000256" key="2">
    <source>
        <dbReference type="ARBA" id="ARBA00010747"/>
    </source>
</evidence>
<dbReference type="InterPro" id="IPR024064">
    <property type="entry name" value="FdhE-like_sf"/>
</dbReference>
<keyword evidence="5 8" id="KW-0812">Transmembrane</keyword>
<dbReference type="GO" id="GO:0009055">
    <property type="term" value="F:electron transfer activity"/>
    <property type="evidence" value="ECO:0007669"/>
    <property type="project" value="InterPro"/>
</dbReference>
<dbReference type="InterPro" id="IPR016174">
    <property type="entry name" value="Di-haem_cyt_TM"/>
</dbReference>
<keyword evidence="4" id="KW-0963">Cytoplasm</keyword>
<dbReference type="Gene3D" id="3.90.1670.10">
    <property type="entry name" value="FdhE-like domain"/>
    <property type="match status" value="1"/>
</dbReference>
<protein>
    <submittedName>
        <fullName evidence="14">Ni_hydr_CYTB domain-containing protein</fullName>
    </submittedName>
</protein>
<keyword evidence="7 8" id="KW-0472">Membrane</keyword>